<reference evidence="3 5" key="2">
    <citation type="submission" date="2013-11" db="EMBL/GenBank/DDBJ databases">
        <title>The Genome Sequence of Phytophthora parasitica CJ05E6.</title>
        <authorList>
            <consortium name="The Broad Institute Genomics Platform"/>
            <person name="Russ C."/>
            <person name="Tyler B."/>
            <person name="Panabieres F."/>
            <person name="Shan W."/>
            <person name="Tripathy S."/>
            <person name="Grunwald N."/>
            <person name="Machado M."/>
            <person name="Johnson C.S."/>
            <person name="Arredondo F."/>
            <person name="Hong C."/>
            <person name="Coffey M."/>
            <person name="Young S.K."/>
            <person name="Zeng Q."/>
            <person name="Gargeya S."/>
            <person name="Fitzgerald M."/>
            <person name="Abouelleil A."/>
            <person name="Alvarado L."/>
            <person name="Chapman S.B."/>
            <person name="Gainer-Dewar J."/>
            <person name="Goldberg J."/>
            <person name="Griggs A."/>
            <person name="Gujja S."/>
            <person name="Hansen M."/>
            <person name="Howarth C."/>
            <person name="Imamovic A."/>
            <person name="Ireland A."/>
            <person name="Larimer J."/>
            <person name="McCowan C."/>
            <person name="Murphy C."/>
            <person name="Pearson M."/>
            <person name="Poon T.W."/>
            <person name="Priest M."/>
            <person name="Roberts A."/>
            <person name="Saif S."/>
            <person name="Shea T."/>
            <person name="Sykes S."/>
            <person name="Wortman J."/>
            <person name="Nusbaum C."/>
            <person name="Birren B."/>
        </authorList>
    </citation>
    <scope>NUCLEOTIDE SEQUENCE [LARGE SCALE GENOMIC DNA]</scope>
    <source>
        <strain evidence="3 5">CJ05E6</strain>
    </source>
</reference>
<dbReference type="EMBL" id="KI685173">
    <property type="protein sequence ID" value="ETK92370.1"/>
    <property type="molecule type" value="Genomic_DNA"/>
</dbReference>
<dbReference type="Proteomes" id="UP000054532">
    <property type="component" value="Unassembled WGS sequence"/>
</dbReference>
<feature type="non-terminal residue" evidence="2">
    <location>
        <position position="53"/>
    </location>
</feature>
<accession>W2HCT2</accession>
<proteinExistence type="predicted"/>
<organism evidence="2">
    <name type="scientific">Phytophthora nicotianae</name>
    <name type="common">Potato buckeye rot agent</name>
    <name type="synonym">Phytophthora parasitica</name>
    <dbReference type="NCBI Taxonomy" id="4792"/>
    <lineage>
        <taxon>Eukaryota</taxon>
        <taxon>Sar</taxon>
        <taxon>Stramenopiles</taxon>
        <taxon>Oomycota</taxon>
        <taxon>Peronosporomycetes</taxon>
        <taxon>Peronosporales</taxon>
        <taxon>Peronosporaceae</taxon>
        <taxon>Phytophthora</taxon>
    </lineage>
</organism>
<dbReference type="EMBL" id="KI691682">
    <property type="protein sequence ID" value="ETM52098.1"/>
    <property type="molecule type" value="Genomic_DNA"/>
</dbReference>
<reference evidence="2" key="1">
    <citation type="submission" date="2013-11" db="EMBL/GenBank/DDBJ databases">
        <title>The Genome Sequence of Phytophthora parasitica CJ02B3.</title>
        <authorList>
            <consortium name="The Broad Institute Genomics Platform"/>
            <person name="Russ C."/>
            <person name="Tyler B."/>
            <person name="Panabieres F."/>
            <person name="Shan W."/>
            <person name="Tripathy S."/>
            <person name="Grunwald N."/>
            <person name="Machado M."/>
            <person name="Johnson C.S."/>
            <person name="Arredondo F."/>
            <person name="Hong C."/>
            <person name="Coffey M."/>
            <person name="Young S.K."/>
            <person name="Zeng Q."/>
            <person name="Gargeya S."/>
            <person name="Fitzgerald M."/>
            <person name="Abouelleil A."/>
            <person name="Alvarado L."/>
            <person name="Chapman S.B."/>
            <person name="Gainer-Dewar J."/>
            <person name="Goldberg J."/>
            <person name="Griggs A."/>
            <person name="Gujja S."/>
            <person name="Hansen M."/>
            <person name="Howarth C."/>
            <person name="Imamovic A."/>
            <person name="Ireland A."/>
            <person name="Larimer J."/>
            <person name="McCowan C."/>
            <person name="Murphy C."/>
            <person name="Pearson M."/>
            <person name="Poon T.W."/>
            <person name="Priest M."/>
            <person name="Roberts A."/>
            <person name="Saif S."/>
            <person name="Shea T."/>
            <person name="Sykes S."/>
            <person name="Wortman J."/>
            <person name="Nusbaum C."/>
            <person name="Birren B."/>
        </authorList>
    </citation>
    <scope>NUCLEOTIDE SEQUENCE [LARGE SCALE GENOMIC DNA]</scope>
    <source>
        <strain evidence="2">CJ02B3</strain>
    </source>
</reference>
<dbReference type="Proteomes" id="UP000053236">
    <property type="component" value="Unassembled WGS sequence"/>
</dbReference>
<gene>
    <name evidence="4" type="ORF">L914_04196</name>
    <name evidence="2" type="ORF">L915_04251</name>
    <name evidence="3" type="ORF">L916_04202</name>
</gene>
<evidence type="ECO:0000313" key="5">
    <source>
        <dbReference type="Proteomes" id="UP000053864"/>
    </source>
</evidence>
<evidence type="ECO:0000313" key="3">
    <source>
        <dbReference type="EMBL" id="ETL45766.1"/>
    </source>
</evidence>
<evidence type="ECO:0000313" key="4">
    <source>
        <dbReference type="EMBL" id="ETM52098.1"/>
    </source>
</evidence>
<sequence>MTRSTSFPTSTTKRRLQPRRNLGLRKSAQAKKRLSGKQPKSKKKRATNNNEEN</sequence>
<dbReference type="AlphaFoldDB" id="W2HCT2"/>
<evidence type="ECO:0000256" key="1">
    <source>
        <dbReference type="SAM" id="MobiDB-lite"/>
    </source>
</evidence>
<protein>
    <submittedName>
        <fullName evidence="2">Uncharacterized protein</fullName>
    </submittedName>
</protein>
<name>W2HCT2_PHYNI</name>
<reference evidence="4" key="3">
    <citation type="submission" date="2013-11" db="EMBL/GenBank/DDBJ databases">
        <title>The Genome Sequence of Phytophthora parasitica IAC_01/95.</title>
        <authorList>
            <consortium name="The Broad Institute Genomics Platform"/>
            <person name="Russ C."/>
            <person name="Tyler B."/>
            <person name="Panabieres F."/>
            <person name="Shan W."/>
            <person name="Tripathy S."/>
            <person name="Grunwald N."/>
            <person name="Machado M."/>
            <person name="Johnson C.S."/>
            <person name="Arredondo F."/>
            <person name="Hong C."/>
            <person name="Coffey M."/>
            <person name="Young S.K."/>
            <person name="Zeng Q."/>
            <person name="Gargeya S."/>
            <person name="Fitzgerald M."/>
            <person name="Abouelleil A."/>
            <person name="Alvarado L."/>
            <person name="Chapman S.B."/>
            <person name="Gainer-Dewar J."/>
            <person name="Goldberg J."/>
            <person name="Griggs A."/>
            <person name="Gujja S."/>
            <person name="Hansen M."/>
            <person name="Howarth C."/>
            <person name="Imamovic A."/>
            <person name="Ireland A."/>
            <person name="Larimer J."/>
            <person name="McCowan C."/>
            <person name="Murphy C."/>
            <person name="Pearson M."/>
            <person name="Poon T.W."/>
            <person name="Priest M."/>
            <person name="Roberts A."/>
            <person name="Saif S."/>
            <person name="Shea T."/>
            <person name="Sykes S."/>
            <person name="Wortman J."/>
            <person name="Nusbaum C."/>
            <person name="Birren B."/>
        </authorList>
    </citation>
    <scope>NUCLEOTIDE SEQUENCE [LARGE SCALE GENOMIC DNA]</scope>
    <source>
        <strain evidence="4">IAC_01/95</strain>
    </source>
</reference>
<dbReference type="EMBL" id="KI671691">
    <property type="protein sequence ID" value="ETL45766.1"/>
    <property type="molecule type" value="Genomic_DNA"/>
</dbReference>
<dbReference type="Proteomes" id="UP000053864">
    <property type="component" value="Unassembled WGS sequence"/>
</dbReference>
<evidence type="ECO:0000313" key="2">
    <source>
        <dbReference type="EMBL" id="ETK92370.1"/>
    </source>
</evidence>
<feature type="compositionally biased region" description="Polar residues" evidence="1">
    <location>
        <begin position="1"/>
        <end position="11"/>
    </location>
</feature>
<feature type="region of interest" description="Disordered" evidence="1">
    <location>
        <begin position="1"/>
        <end position="53"/>
    </location>
</feature>
<feature type="compositionally biased region" description="Basic residues" evidence="1">
    <location>
        <begin position="28"/>
        <end position="46"/>
    </location>
</feature>